<dbReference type="EMBL" id="BAABUK010000022">
    <property type="protein sequence ID" value="GAA5814626.1"/>
    <property type="molecule type" value="Genomic_DNA"/>
</dbReference>
<gene>
    <name evidence="1" type="ORF">MFLAVUS_008125</name>
</gene>
<comment type="caution">
    <text evidence="1">The sequence shown here is derived from an EMBL/GenBank/DDBJ whole genome shotgun (WGS) entry which is preliminary data.</text>
</comment>
<dbReference type="Proteomes" id="UP001473302">
    <property type="component" value="Unassembled WGS sequence"/>
</dbReference>
<organism evidence="1 2">
    <name type="scientific">Mucor flavus</name>
    <dbReference type="NCBI Taxonomy" id="439312"/>
    <lineage>
        <taxon>Eukaryota</taxon>
        <taxon>Fungi</taxon>
        <taxon>Fungi incertae sedis</taxon>
        <taxon>Mucoromycota</taxon>
        <taxon>Mucoromycotina</taxon>
        <taxon>Mucoromycetes</taxon>
        <taxon>Mucorales</taxon>
        <taxon>Mucorineae</taxon>
        <taxon>Mucoraceae</taxon>
        <taxon>Mucor</taxon>
    </lineage>
</organism>
<evidence type="ECO:0000313" key="2">
    <source>
        <dbReference type="Proteomes" id="UP001473302"/>
    </source>
</evidence>
<evidence type="ECO:0008006" key="3">
    <source>
        <dbReference type="Google" id="ProtNLM"/>
    </source>
</evidence>
<name>A0ABP9Z673_9FUNG</name>
<reference evidence="1 2" key="1">
    <citation type="submission" date="2024-04" db="EMBL/GenBank/DDBJ databases">
        <title>genome sequences of Mucor flavus KT1a and Helicostylum pulchrum KT1b strains isolated from the surface of a dry-aged beef.</title>
        <authorList>
            <person name="Toyotome T."/>
            <person name="Hosono M."/>
            <person name="Torimaru M."/>
            <person name="Fukuda K."/>
            <person name="Mikami N."/>
        </authorList>
    </citation>
    <scope>NUCLEOTIDE SEQUENCE [LARGE SCALE GENOMIC DNA]</scope>
    <source>
        <strain evidence="1 2">KT1a</strain>
    </source>
</reference>
<keyword evidence="2" id="KW-1185">Reference proteome</keyword>
<evidence type="ECO:0000313" key="1">
    <source>
        <dbReference type="EMBL" id="GAA5814626.1"/>
    </source>
</evidence>
<sequence length="192" mass="22447">MAQDYIARVVLGRTKVGEDFMLTHRSSFYSRRNKRKQFRQRHQAELRPNNDVRRAVVAYSDASIRGAYKGNTPVLVKQVQRAISGKAIVITVDEFCTSVTYCHCLRRLQNVVLPLNIYNHRKKKYRSSGLDGNMAETQSTLKYYDEENHISHRTSRCPERRLSVNRSISYKTSILIPDRPYSQEVNKTKDYR</sequence>
<proteinExistence type="predicted"/>
<accession>A0ABP9Z673</accession>
<protein>
    <recommendedName>
        <fullName evidence="3">PiggyBac transposable element-derived protein domain-containing protein</fullName>
    </recommendedName>
</protein>